<reference evidence="1 2" key="1">
    <citation type="submission" date="2018-01" db="EMBL/GenBank/DDBJ databases">
        <title>Whole genome sequencing of Histamine producing bacteria.</title>
        <authorList>
            <person name="Butler K."/>
        </authorList>
    </citation>
    <scope>NUCLEOTIDE SEQUENCE [LARGE SCALE GENOMIC DNA]</scope>
    <source>
        <strain evidence="1 2">DSM 100436</strain>
    </source>
</reference>
<accession>A0A2T3NWL8</accession>
<organism evidence="1 2">
    <name type="scientific">Photobacterium sanctipauli</name>
    <dbReference type="NCBI Taxonomy" id="1342794"/>
    <lineage>
        <taxon>Bacteria</taxon>
        <taxon>Pseudomonadati</taxon>
        <taxon>Pseudomonadota</taxon>
        <taxon>Gammaproteobacteria</taxon>
        <taxon>Vibrionales</taxon>
        <taxon>Vibrionaceae</taxon>
        <taxon>Photobacterium</taxon>
    </lineage>
</organism>
<dbReference type="RefSeq" id="WP_036832037.1">
    <property type="nucleotide sequence ID" value="NZ_JGVO01001612.1"/>
</dbReference>
<sequence>MNQIKIVALSMTFALSGCVSMTDDPWLKDVLSYPERVELEDSDTPMKMSYLSRAMMESDNRAELEAEVANSELVHEWSAAQASILAQMSTDLVVGDLYSAQGNIVGTSVFAAGLVFGEIFDGSEEITSKAWLPAEYNGKQIETPEQAEQAIITLLHQQAELVADRLGWQMTCVHGCDSSNQVLYFENVDGKALPDAFIYQPNEFVLNVQFTPFKQVELQDPISAIIGQPIKWETRGYHSFYVGAWGGVFKTDDGSLDIRTNEHNYTYAAASKDLMQTRFGRDVMRIFHSTPYTLFGSADLHPKAVYYNGELYSFISNSRNHMVSYKIDEQNVL</sequence>
<evidence type="ECO:0000313" key="1">
    <source>
        <dbReference type="EMBL" id="PSW20609.1"/>
    </source>
</evidence>
<dbReference type="Proteomes" id="UP000241771">
    <property type="component" value="Unassembled WGS sequence"/>
</dbReference>
<protein>
    <submittedName>
        <fullName evidence="1">Uncharacterized protein</fullName>
    </submittedName>
</protein>
<keyword evidence="2" id="KW-1185">Reference proteome</keyword>
<comment type="caution">
    <text evidence="1">The sequence shown here is derived from an EMBL/GenBank/DDBJ whole genome shotgun (WGS) entry which is preliminary data.</text>
</comment>
<dbReference type="EMBL" id="PYMA01000003">
    <property type="protein sequence ID" value="PSW20609.1"/>
    <property type="molecule type" value="Genomic_DNA"/>
</dbReference>
<dbReference type="PROSITE" id="PS51257">
    <property type="entry name" value="PROKAR_LIPOPROTEIN"/>
    <property type="match status" value="1"/>
</dbReference>
<dbReference type="OrthoDB" id="7065592at2"/>
<evidence type="ECO:0000313" key="2">
    <source>
        <dbReference type="Proteomes" id="UP000241771"/>
    </source>
</evidence>
<proteinExistence type="predicted"/>
<name>A0A2T3NWL8_9GAMM</name>
<gene>
    <name evidence="1" type="ORF">C9I98_07085</name>
</gene>
<dbReference type="AlphaFoldDB" id="A0A2T3NWL8"/>